<feature type="signal peptide" evidence="9">
    <location>
        <begin position="1"/>
        <end position="20"/>
    </location>
</feature>
<evidence type="ECO:0000256" key="4">
    <source>
        <dbReference type="ARBA" id="ARBA00022729"/>
    </source>
</evidence>
<dbReference type="InterPro" id="IPR036382">
    <property type="entry name" value="Guanylin_sf"/>
</dbReference>
<dbReference type="Pfam" id="PF02058">
    <property type="entry name" value="Guanylin"/>
    <property type="match status" value="1"/>
</dbReference>
<feature type="chain" id="PRO_5047079454" description="Guanylin" evidence="9">
    <location>
        <begin position="21"/>
        <end position="103"/>
    </location>
</feature>
<evidence type="ECO:0000256" key="6">
    <source>
        <dbReference type="ARBA" id="ARBA00037392"/>
    </source>
</evidence>
<dbReference type="GeneID" id="107115998"/>
<gene>
    <name evidence="11" type="primary">LOC107115998</name>
</gene>
<evidence type="ECO:0000256" key="3">
    <source>
        <dbReference type="ARBA" id="ARBA00022525"/>
    </source>
</evidence>
<dbReference type="PIRSF" id="PIRSF001849">
    <property type="entry name" value="Guanylin"/>
    <property type="match status" value="1"/>
</dbReference>
<accession>A0ABM1KHY2</accession>
<keyword evidence="5" id="KW-1015">Disulfide bond</keyword>
<evidence type="ECO:0000256" key="8">
    <source>
        <dbReference type="ARBA" id="ARBA00042142"/>
    </source>
</evidence>
<keyword evidence="10" id="KW-1185">Reference proteome</keyword>
<evidence type="ECO:0000256" key="7">
    <source>
        <dbReference type="ARBA" id="ARBA00041143"/>
    </source>
</evidence>
<evidence type="ECO:0000313" key="10">
    <source>
        <dbReference type="Proteomes" id="UP000694871"/>
    </source>
</evidence>
<sequence>MNVFLTVSLCLCALAVVSDGVTVKVGDYSFPLESVKKLKDFSSALPAQRSRSAVSVCDNPKLPEEFQVICTRPKARPLMARLEAIARDSEVCEICANIACSGC</sequence>
<proteinExistence type="inferred from homology"/>
<dbReference type="Proteomes" id="UP000694871">
    <property type="component" value="Unplaced"/>
</dbReference>
<dbReference type="PRINTS" id="PR00774">
    <property type="entry name" value="GUANYLIN"/>
</dbReference>
<reference evidence="11" key="1">
    <citation type="submission" date="2025-08" db="UniProtKB">
        <authorList>
            <consortium name="RefSeq"/>
        </authorList>
    </citation>
    <scope>IDENTIFICATION</scope>
</reference>
<comment type="function">
    <text evidence="6">Endogenous activator of intestinal guanylate cyclase. It stimulates this enzyme through the same receptor binding region as the heat-stable enterotoxins.</text>
</comment>
<comment type="subcellular location">
    <subcellularLocation>
        <location evidence="1">Secreted</location>
    </subcellularLocation>
</comment>
<evidence type="ECO:0000256" key="2">
    <source>
        <dbReference type="ARBA" id="ARBA00009883"/>
    </source>
</evidence>
<comment type="similarity">
    <text evidence="2">Belongs to the guanylin family.</text>
</comment>
<evidence type="ECO:0000256" key="9">
    <source>
        <dbReference type="SAM" id="SignalP"/>
    </source>
</evidence>
<name>A0ABM1KHY2_GEKJA</name>
<dbReference type="RefSeq" id="XP_015273319.1">
    <property type="nucleotide sequence ID" value="XM_015417833.1"/>
</dbReference>
<evidence type="ECO:0000256" key="5">
    <source>
        <dbReference type="ARBA" id="ARBA00023157"/>
    </source>
</evidence>
<organism evidence="10 11">
    <name type="scientific">Gekko japonicus</name>
    <name type="common">Schlegel's Japanese gecko</name>
    <dbReference type="NCBI Taxonomy" id="146911"/>
    <lineage>
        <taxon>Eukaryota</taxon>
        <taxon>Metazoa</taxon>
        <taxon>Chordata</taxon>
        <taxon>Craniata</taxon>
        <taxon>Vertebrata</taxon>
        <taxon>Euteleostomi</taxon>
        <taxon>Lepidosauria</taxon>
        <taxon>Squamata</taxon>
        <taxon>Bifurcata</taxon>
        <taxon>Gekkota</taxon>
        <taxon>Gekkonidae</taxon>
        <taxon>Gekkoninae</taxon>
        <taxon>Gekko</taxon>
    </lineage>
</organism>
<protein>
    <recommendedName>
        <fullName evidence="7">Guanylin</fullName>
    </recommendedName>
    <alternativeName>
        <fullName evidence="8">Guanylate cyclase activator 2A</fullName>
    </alternativeName>
</protein>
<dbReference type="SUPFAM" id="SSF89890">
    <property type="entry name" value="Proguanylin"/>
    <property type="match status" value="1"/>
</dbReference>
<keyword evidence="4 9" id="KW-0732">Signal</keyword>
<evidence type="ECO:0000313" key="11">
    <source>
        <dbReference type="RefSeq" id="XP_015273319.1"/>
    </source>
</evidence>
<dbReference type="PANTHER" id="PTHR11318:SF3">
    <property type="entry name" value="GUANYLIN"/>
    <property type="match status" value="1"/>
</dbReference>
<evidence type="ECO:0000256" key="1">
    <source>
        <dbReference type="ARBA" id="ARBA00004613"/>
    </source>
</evidence>
<dbReference type="Gene3D" id="3.90.1450.10">
    <property type="entry name" value="Guanylin"/>
    <property type="match status" value="1"/>
</dbReference>
<keyword evidence="3" id="KW-0964">Secreted</keyword>
<dbReference type="InterPro" id="IPR000879">
    <property type="entry name" value="Guanylin"/>
</dbReference>
<dbReference type="PANTHER" id="PTHR11318">
    <property type="entry name" value="GUANYLIN FAMILY MEMBER"/>
    <property type="match status" value="1"/>
</dbReference>